<gene>
    <name evidence="2" type="ORF">RchiOBHm_Chr7g0200761</name>
</gene>
<reference evidence="2 3" key="1">
    <citation type="journal article" date="2018" name="Nat. Genet.">
        <title>The Rosa genome provides new insights in the design of modern roses.</title>
        <authorList>
            <person name="Bendahmane M."/>
        </authorList>
    </citation>
    <scope>NUCLEOTIDE SEQUENCE [LARGE SCALE GENOMIC DNA]</scope>
    <source>
        <strain evidence="3">cv. Old Blush</strain>
    </source>
</reference>
<dbReference type="AlphaFoldDB" id="A0A2P6P7U9"/>
<sequence>MIVLCFVYISISLQVEMVANQNLFPHTEMSRHCPYNLSLSTSPKCRYLCNYTKSD</sequence>
<proteinExistence type="predicted"/>
<feature type="chain" id="PRO_5015203682" evidence="1">
    <location>
        <begin position="21"/>
        <end position="55"/>
    </location>
</feature>
<comment type="caution">
    <text evidence="2">The sequence shown here is derived from an EMBL/GenBank/DDBJ whole genome shotgun (WGS) entry which is preliminary data.</text>
</comment>
<protein>
    <submittedName>
        <fullName evidence="2">Uncharacterized protein</fullName>
    </submittedName>
</protein>
<feature type="signal peptide" evidence="1">
    <location>
        <begin position="1"/>
        <end position="20"/>
    </location>
</feature>
<dbReference type="Gramene" id="PRQ17972">
    <property type="protein sequence ID" value="PRQ17972"/>
    <property type="gene ID" value="RchiOBHm_Chr7g0200761"/>
</dbReference>
<evidence type="ECO:0000313" key="3">
    <source>
        <dbReference type="Proteomes" id="UP000238479"/>
    </source>
</evidence>
<organism evidence="2 3">
    <name type="scientific">Rosa chinensis</name>
    <name type="common">China rose</name>
    <dbReference type="NCBI Taxonomy" id="74649"/>
    <lineage>
        <taxon>Eukaryota</taxon>
        <taxon>Viridiplantae</taxon>
        <taxon>Streptophyta</taxon>
        <taxon>Embryophyta</taxon>
        <taxon>Tracheophyta</taxon>
        <taxon>Spermatophyta</taxon>
        <taxon>Magnoliopsida</taxon>
        <taxon>eudicotyledons</taxon>
        <taxon>Gunneridae</taxon>
        <taxon>Pentapetalae</taxon>
        <taxon>rosids</taxon>
        <taxon>fabids</taxon>
        <taxon>Rosales</taxon>
        <taxon>Rosaceae</taxon>
        <taxon>Rosoideae</taxon>
        <taxon>Rosoideae incertae sedis</taxon>
        <taxon>Rosa</taxon>
    </lineage>
</organism>
<evidence type="ECO:0000256" key="1">
    <source>
        <dbReference type="SAM" id="SignalP"/>
    </source>
</evidence>
<evidence type="ECO:0000313" key="2">
    <source>
        <dbReference type="EMBL" id="PRQ17972.1"/>
    </source>
</evidence>
<keyword evidence="3" id="KW-1185">Reference proteome</keyword>
<name>A0A2P6P7U9_ROSCH</name>
<dbReference type="Proteomes" id="UP000238479">
    <property type="component" value="Chromosome 7"/>
</dbReference>
<dbReference type="EMBL" id="PDCK01000045">
    <property type="protein sequence ID" value="PRQ17972.1"/>
    <property type="molecule type" value="Genomic_DNA"/>
</dbReference>
<keyword evidence="1" id="KW-0732">Signal</keyword>
<accession>A0A2P6P7U9</accession>